<gene>
    <name evidence="2" type="ORF">ACFSUQ_04555</name>
</gene>
<protein>
    <submittedName>
        <fullName evidence="2">Uncharacterized protein</fullName>
    </submittedName>
</protein>
<evidence type="ECO:0000313" key="3">
    <source>
        <dbReference type="Proteomes" id="UP001597453"/>
    </source>
</evidence>
<dbReference type="RefSeq" id="WP_159421495.1">
    <property type="nucleotide sequence ID" value="NZ_JBHUNF010000002.1"/>
</dbReference>
<comment type="caution">
    <text evidence="2">The sequence shown here is derived from an EMBL/GenBank/DDBJ whole genome shotgun (WGS) entry which is preliminary data.</text>
</comment>
<dbReference type="EMBL" id="JBHUNF010000002">
    <property type="protein sequence ID" value="MFD2674570.1"/>
    <property type="molecule type" value="Genomic_DNA"/>
</dbReference>
<name>A0ABW5RIJ0_9MICO</name>
<keyword evidence="3" id="KW-1185">Reference proteome</keyword>
<evidence type="ECO:0000313" key="2">
    <source>
        <dbReference type="EMBL" id="MFD2674570.1"/>
    </source>
</evidence>
<organism evidence="2 3">
    <name type="scientific">Gulosibacter bifidus</name>
    <dbReference type="NCBI Taxonomy" id="272239"/>
    <lineage>
        <taxon>Bacteria</taxon>
        <taxon>Bacillati</taxon>
        <taxon>Actinomycetota</taxon>
        <taxon>Actinomycetes</taxon>
        <taxon>Micrococcales</taxon>
        <taxon>Microbacteriaceae</taxon>
        <taxon>Gulosibacter</taxon>
    </lineage>
</organism>
<sequence length="163" mass="17757">MSQSPVDPNVYVSQTIEVLETVTNHLPESARETDLKTALPNATEAPGQLRSCAPARESDTSASQTAMVYYIDTLATAITTATDQARLINDLTDELLQEPDWTVISTSPKISDHHHTLRSPTGLEVDIYTSVGDKARDRPDLFLVSATSPCFVPEPPYKAGDEL</sequence>
<feature type="region of interest" description="Disordered" evidence="1">
    <location>
        <begin position="41"/>
        <end position="62"/>
    </location>
</feature>
<proteinExistence type="predicted"/>
<reference evidence="3" key="1">
    <citation type="journal article" date="2019" name="Int. J. Syst. Evol. Microbiol.">
        <title>The Global Catalogue of Microorganisms (GCM) 10K type strain sequencing project: providing services to taxonomists for standard genome sequencing and annotation.</title>
        <authorList>
            <consortium name="The Broad Institute Genomics Platform"/>
            <consortium name="The Broad Institute Genome Sequencing Center for Infectious Disease"/>
            <person name="Wu L."/>
            <person name="Ma J."/>
        </authorList>
    </citation>
    <scope>NUCLEOTIDE SEQUENCE [LARGE SCALE GENOMIC DNA]</scope>
    <source>
        <strain evidence="3">TISTR 1511</strain>
    </source>
</reference>
<evidence type="ECO:0000256" key="1">
    <source>
        <dbReference type="SAM" id="MobiDB-lite"/>
    </source>
</evidence>
<accession>A0ABW5RIJ0</accession>
<dbReference type="Proteomes" id="UP001597453">
    <property type="component" value="Unassembled WGS sequence"/>
</dbReference>